<dbReference type="Pfam" id="PF05952">
    <property type="entry name" value="ComX"/>
    <property type="match status" value="1"/>
</dbReference>
<evidence type="ECO:0000256" key="3">
    <source>
        <dbReference type="ARBA" id="ARBA00023044"/>
    </source>
</evidence>
<evidence type="ECO:0000256" key="9">
    <source>
        <dbReference type="ARBA" id="ARBA00030321"/>
    </source>
</evidence>
<evidence type="ECO:0000256" key="1">
    <source>
        <dbReference type="ARBA" id="ARBA00004613"/>
    </source>
</evidence>
<evidence type="ECO:0000313" key="10">
    <source>
        <dbReference type="EMBL" id="SEQ36676.1"/>
    </source>
</evidence>
<evidence type="ECO:0000256" key="8">
    <source>
        <dbReference type="ARBA" id="ARBA00029545"/>
    </source>
</evidence>
<dbReference type="Proteomes" id="UP000199410">
    <property type="component" value="Unassembled WGS sequence"/>
</dbReference>
<organism evidence="10 11">
    <name type="scientific">Lysinibacillus fusiformis</name>
    <dbReference type="NCBI Taxonomy" id="28031"/>
    <lineage>
        <taxon>Bacteria</taxon>
        <taxon>Bacillati</taxon>
        <taxon>Bacillota</taxon>
        <taxon>Bacilli</taxon>
        <taxon>Bacillales</taxon>
        <taxon>Bacillaceae</taxon>
        <taxon>Lysinibacillus</taxon>
    </lineage>
</organism>
<keyword evidence="3" id="KW-0588">Pheromone</keyword>
<dbReference type="InterPro" id="IPR009233">
    <property type="entry name" value="Competence_ComX_Bacillus"/>
</dbReference>
<dbReference type="GO" id="GO:0030420">
    <property type="term" value="P:establishment of competence for transformation"/>
    <property type="evidence" value="ECO:0007669"/>
    <property type="project" value="UniProtKB-KW"/>
</dbReference>
<reference evidence="10 11" key="1">
    <citation type="submission" date="2016-10" db="EMBL/GenBank/DDBJ databases">
        <authorList>
            <person name="Varghese N."/>
            <person name="Submissions S."/>
        </authorList>
    </citation>
    <scope>NUCLEOTIDE SEQUENCE [LARGE SCALE GENOMIC DNA]</scope>
    <source>
        <strain evidence="10 11">TC-13</strain>
    </source>
</reference>
<protein>
    <recommendedName>
        <fullName evidence="8">ComX pheromone</fullName>
    </recommendedName>
    <alternativeName>
        <fullName evidence="9">Competence pheromone</fullName>
    </alternativeName>
</protein>
<accession>A0A1H9FFG1</accession>
<keyword evidence="5" id="KW-0449">Lipoprotein</keyword>
<dbReference type="AlphaFoldDB" id="A0A1H9FFG1"/>
<dbReference type="RefSeq" id="WP_012296015.1">
    <property type="nucleotide sequence ID" value="NZ_BJOM01000013.1"/>
</dbReference>
<keyword evidence="2" id="KW-0964">Secreted</keyword>
<evidence type="ECO:0000256" key="6">
    <source>
        <dbReference type="ARBA" id="ARBA00023289"/>
    </source>
</evidence>
<comment type="caution">
    <text evidence="10">The sequence shown here is derived from an EMBL/GenBank/DDBJ whole genome shotgun (WGS) entry which is preliminary data.</text>
</comment>
<evidence type="ECO:0000256" key="2">
    <source>
        <dbReference type="ARBA" id="ARBA00022525"/>
    </source>
</evidence>
<evidence type="ECO:0000256" key="5">
    <source>
        <dbReference type="ARBA" id="ARBA00023288"/>
    </source>
</evidence>
<keyword evidence="6" id="KW-0636">Prenylation</keyword>
<evidence type="ECO:0000256" key="7">
    <source>
        <dbReference type="ARBA" id="ARBA00029483"/>
    </source>
</evidence>
<proteinExistence type="predicted"/>
<dbReference type="GO" id="GO:0005186">
    <property type="term" value="F:pheromone activity"/>
    <property type="evidence" value="ECO:0007669"/>
    <property type="project" value="UniProtKB-KW"/>
</dbReference>
<dbReference type="EMBL" id="FOEL01000004">
    <property type="protein sequence ID" value="SEQ36676.1"/>
    <property type="molecule type" value="Genomic_DNA"/>
</dbReference>
<gene>
    <name evidence="10" type="ORF">SAMN02787113_01595</name>
</gene>
<evidence type="ECO:0000256" key="4">
    <source>
        <dbReference type="ARBA" id="ARBA00023287"/>
    </source>
</evidence>
<name>A0A1H9FFG1_9BACI</name>
<comment type="subunit">
    <text evidence="7">Interacts directly with the sensor histidine kinase ComP and stimulates its activity.</text>
</comment>
<evidence type="ECO:0000313" key="11">
    <source>
        <dbReference type="Proteomes" id="UP000199410"/>
    </source>
</evidence>
<dbReference type="GO" id="GO:0005576">
    <property type="term" value="C:extracellular region"/>
    <property type="evidence" value="ECO:0007669"/>
    <property type="project" value="UniProtKB-SubCell"/>
</dbReference>
<keyword evidence="4" id="KW-0178">Competence</keyword>
<sequence length="60" mass="6904">MRKLIQYLLENPSLIVSLKENKLSLVGVTTREQQAILEAFNEPIYFRGLGWRGAVDENKI</sequence>
<comment type="subcellular location">
    <subcellularLocation>
        <location evidence="1">Secreted</location>
    </subcellularLocation>
</comment>